<dbReference type="PROSITE" id="PS51257">
    <property type="entry name" value="PROKAR_LIPOPROTEIN"/>
    <property type="match status" value="1"/>
</dbReference>
<reference evidence="3" key="1">
    <citation type="submission" date="2019-02" db="EMBL/GenBank/DDBJ databases">
        <authorList>
            <person name="Li S.-H."/>
        </authorList>
    </citation>
    <scope>NUCLEOTIDE SEQUENCE</scope>
    <source>
        <strain evidence="3">IMCC8485</strain>
    </source>
</reference>
<keyword evidence="1" id="KW-0732">Signal</keyword>
<accession>A0ABT3SYR9</accession>
<evidence type="ECO:0000313" key="3">
    <source>
        <dbReference type="EMBL" id="MCX2975146.1"/>
    </source>
</evidence>
<dbReference type="InterPro" id="IPR011059">
    <property type="entry name" value="Metal-dep_hydrolase_composite"/>
</dbReference>
<dbReference type="Proteomes" id="UP001143307">
    <property type="component" value="Unassembled WGS sequence"/>
</dbReference>
<dbReference type="Gene3D" id="3.20.20.140">
    <property type="entry name" value="Metal-dependent hydrolases"/>
    <property type="match status" value="1"/>
</dbReference>
<keyword evidence="4" id="KW-1185">Reference proteome</keyword>
<dbReference type="EMBL" id="SHNP01000006">
    <property type="protein sequence ID" value="MCX2975146.1"/>
    <property type="molecule type" value="Genomic_DNA"/>
</dbReference>
<feature type="domain" description="Amidohydrolase 3" evidence="2">
    <location>
        <begin position="95"/>
        <end position="578"/>
    </location>
</feature>
<gene>
    <name evidence="3" type="ORF">EYC87_16300</name>
</gene>
<sequence length="585" mass="63279">MKKNRRRVHLSIFITCAVIVLGCAQVTDSAQLIQGDSNSSTAAADLIITGGAIITMDTMLESPDAIAVRDGEILAVGSTEEIEALRGDHTESLELQGRTILPGFIDAHSHFSMAVNAMGWANLSAVPVGNVKDIADIIGELQAQAQTNKLAPGDWLIGYGYDQDTLDEGRHVTRDDIDTIFPNNPVIIIHVSFHGAVLNSKAFEAIDYDADTPTPDGGLIVRREGGSEPLGLIMETAWFPAVAAIPSVSPKQRADNIKLAQAFYASNGITTAQDGITHYREFLDYKAAAKRGDFYLDLAVLGSYAEIPQFAQEKASYAHYNGGLKLAGIKIVGDGSPQGKTAFFTKPYLTQSPSGESDWRGEPIVGPAEMDALIASVYGAGLRAFVHANADAEVDILLNSHKKYAALAGEDSRTVIIHSQFIRQDQLEDFARYGMVPAFFSNHAYYWGDVHVENLGEERAFFLSPMKSAAKLGIHFTNHSDYMVTPLDPLFTVWTAVNRLSRTGRVIGPDERISPRQALKAITLDAAWQYGEENSKGSISPGKLADLVILDGNPLTIDPVAIKNIQIMATYKKGKLVYSAPTAAP</sequence>
<protein>
    <submittedName>
        <fullName evidence="3">Amidohydrolase</fullName>
    </submittedName>
</protein>
<dbReference type="RefSeq" id="WP_279253803.1">
    <property type="nucleotide sequence ID" value="NZ_SHNP01000006.1"/>
</dbReference>
<dbReference type="Gene3D" id="3.10.310.70">
    <property type="match status" value="1"/>
</dbReference>
<dbReference type="PANTHER" id="PTHR22642">
    <property type="entry name" value="IMIDAZOLONEPROPIONASE"/>
    <property type="match status" value="1"/>
</dbReference>
<comment type="caution">
    <text evidence="3">The sequence shown here is derived from an EMBL/GenBank/DDBJ whole genome shotgun (WGS) entry which is preliminary data.</text>
</comment>
<dbReference type="SUPFAM" id="SSF51338">
    <property type="entry name" value="Composite domain of metallo-dependent hydrolases"/>
    <property type="match status" value="1"/>
</dbReference>
<proteinExistence type="predicted"/>
<dbReference type="CDD" id="cd01300">
    <property type="entry name" value="YtcJ_like"/>
    <property type="match status" value="1"/>
</dbReference>
<dbReference type="InterPro" id="IPR033932">
    <property type="entry name" value="YtcJ-like"/>
</dbReference>
<evidence type="ECO:0000256" key="1">
    <source>
        <dbReference type="SAM" id="SignalP"/>
    </source>
</evidence>
<evidence type="ECO:0000259" key="2">
    <source>
        <dbReference type="Pfam" id="PF07969"/>
    </source>
</evidence>
<organism evidence="3 4">
    <name type="scientific">Candidatus Seongchinamella marina</name>
    <dbReference type="NCBI Taxonomy" id="2518990"/>
    <lineage>
        <taxon>Bacteria</taxon>
        <taxon>Pseudomonadati</taxon>
        <taxon>Pseudomonadota</taxon>
        <taxon>Gammaproteobacteria</taxon>
        <taxon>Cellvibrionales</taxon>
        <taxon>Halieaceae</taxon>
        <taxon>Seongchinamella</taxon>
    </lineage>
</organism>
<name>A0ABT3SYR9_9GAMM</name>
<dbReference type="Pfam" id="PF07969">
    <property type="entry name" value="Amidohydro_3"/>
    <property type="match status" value="1"/>
</dbReference>
<feature type="chain" id="PRO_5047451513" evidence="1">
    <location>
        <begin position="25"/>
        <end position="585"/>
    </location>
</feature>
<dbReference type="InterPro" id="IPR032466">
    <property type="entry name" value="Metal_Hydrolase"/>
</dbReference>
<feature type="signal peptide" evidence="1">
    <location>
        <begin position="1"/>
        <end position="24"/>
    </location>
</feature>
<dbReference type="InterPro" id="IPR013108">
    <property type="entry name" value="Amidohydro_3"/>
</dbReference>
<dbReference type="SUPFAM" id="SSF51556">
    <property type="entry name" value="Metallo-dependent hydrolases"/>
    <property type="match status" value="1"/>
</dbReference>
<evidence type="ECO:0000313" key="4">
    <source>
        <dbReference type="Proteomes" id="UP001143307"/>
    </source>
</evidence>
<dbReference type="Gene3D" id="2.30.40.10">
    <property type="entry name" value="Urease, subunit C, domain 1"/>
    <property type="match status" value="1"/>
</dbReference>
<dbReference type="PANTHER" id="PTHR22642:SF2">
    <property type="entry name" value="PROTEIN LONG AFTER FAR-RED 3"/>
    <property type="match status" value="1"/>
</dbReference>